<sequence length="238" mass="26214">MDKSNKVFCTCSKCCHKDTKRGIGLFIPKSTRTRHRKRDNENLSVVDSISSSSSETASILSLSDVFTSSKSKSSVLVELPGSSFADNMISTSKGEASSSLSDKAENSSIDESYINEILIIQDMDESRKCFDESHIDYESSSSGTSSNRTNGFSDSDVSHTEISDPGEHLYLSDELAFNGGNVSLFQVKQTLQSIVPIEPMWVDICINSCCAYTGKYKYDELCEYCHISRFQTGPSMGK</sequence>
<comment type="caution">
    <text evidence="2">The sequence shown here is derived from an EMBL/GenBank/DDBJ whole genome shotgun (WGS) entry which is preliminary data.</text>
</comment>
<feature type="compositionally biased region" description="Low complexity" evidence="1">
    <location>
        <begin position="139"/>
        <end position="153"/>
    </location>
</feature>
<dbReference type="AlphaFoldDB" id="A0A9W4T209"/>
<feature type="region of interest" description="Disordered" evidence="1">
    <location>
        <begin position="137"/>
        <end position="158"/>
    </location>
</feature>
<dbReference type="EMBL" id="CAMKVN010005942">
    <property type="protein sequence ID" value="CAI2189633.1"/>
    <property type="molecule type" value="Genomic_DNA"/>
</dbReference>
<protein>
    <submittedName>
        <fullName evidence="2">16907_t:CDS:1</fullName>
    </submittedName>
</protein>
<accession>A0A9W4T209</accession>
<evidence type="ECO:0000256" key="1">
    <source>
        <dbReference type="SAM" id="MobiDB-lite"/>
    </source>
</evidence>
<evidence type="ECO:0000313" key="2">
    <source>
        <dbReference type="EMBL" id="CAI2189633.1"/>
    </source>
</evidence>
<evidence type="ECO:0000313" key="3">
    <source>
        <dbReference type="Proteomes" id="UP001153678"/>
    </source>
</evidence>
<proteinExistence type="predicted"/>
<dbReference type="Proteomes" id="UP001153678">
    <property type="component" value="Unassembled WGS sequence"/>
</dbReference>
<name>A0A9W4T209_9GLOM</name>
<gene>
    <name evidence="2" type="ORF">FWILDA_LOCUS14176</name>
</gene>
<keyword evidence="3" id="KW-1185">Reference proteome</keyword>
<reference evidence="2" key="1">
    <citation type="submission" date="2022-08" db="EMBL/GenBank/DDBJ databases">
        <authorList>
            <person name="Kallberg Y."/>
            <person name="Tangrot J."/>
            <person name="Rosling A."/>
        </authorList>
    </citation>
    <scope>NUCLEOTIDE SEQUENCE</scope>
    <source>
        <strain evidence="2">Wild A</strain>
    </source>
</reference>
<organism evidence="2 3">
    <name type="scientific">Funneliformis geosporum</name>
    <dbReference type="NCBI Taxonomy" id="1117311"/>
    <lineage>
        <taxon>Eukaryota</taxon>
        <taxon>Fungi</taxon>
        <taxon>Fungi incertae sedis</taxon>
        <taxon>Mucoromycota</taxon>
        <taxon>Glomeromycotina</taxon>
        <taxon>Glomeromycetes</taxon>
        <taxon>Glomerales</taxon>
        <taxon>Glomeraceae</taxon>
        <taxon>Funneliformis</taxon>
    </lineage>
</organism>
<dbReference type="OrthoDB" id="3257409at2759"/>